<dbReference type="Proteomes" id="UP000887540">
    <property type="component" value="Unplaced"/>
</dbReference>
<evidence type="ECO:0000313" key="1">
    <source>
        <dbReference type="Proteomes" id="UP000887540"/>
    </source>
</evidence>
<name>A0A914CII0_9BILA</name>
<evidence type="ECO:0000313" key="2">
    <source>
        <dbReference type="WBParaSite" id="ACRNAN_scaffold11005.g12087.t1"/>
    </source>
</evidence>
<sequence>GCTPVSQFGLGVNGTGLNETLAAIVTSTTAPVAGPTPPTCDYGAITTAITMALMTTAMSPTITNVGLICT</sequence>
<dbReference type="WBParaSite" id="ACRNAN_scaffold11005.g12087.t1">
    <property type="protein sequence ID" value="ACRNAN_scaffold11005.g12087.t1"/>
    <property type="gene ID" value="ACRNAN_scaffold11005.g12087"/>
</dbReference>
<protein>
    <submittedName>
        <fullName evidence="2">Uncharacterized protein</fullName>
    </submittedName>
</protein>
<dbReference type="AlphaFoldDB" id="A0A914CII0"/>
<reference evidence="2" key="1">
    <citation type="submission" date="2022-11" db="UniProtKB">
        <authorList>
            <consortium name="WormBaseParasite"/>
        </authorList>
    </citation>
    <scope>IDENTIFICATION</scope>
</reference>
<accession>A0A914CII0</accession>
<organism evidence="1 2">
    <name type="scientific">Acrobeloides nanus</name>
    <dbReference type="NCBI Taxonomy" id="290746"/>
    <lineage>
        <taxon>Eukaryota</taxon>
        <taxon>Metazoa</taxon>
        <taxon>Ecdysozoa</taxon>
        <taxon>Nematoda</taxon>
        <taxon>Chromadorea</taxon>
        <taxon>Rhabditida</taxon>
        <taxon>Tylenchina</taxon>
        <taxon>Cephalobomorpha</taxon>
        <taxon>Cephaloboidea</taxon>
        <taxon>Cephalobidae</taxon>
        <taxon>Acrobeloides</taxon>
    </lineage>
</organism>
<keyword evidence="1" id="KW-1185">Reference proteome</keyword>
<proteinExistence type="predicted"/>